<accession>A0A2M4D9L9</accession>
<keyword evidence="1" id="KW-0812">Transmembrane</keyword>
<name>A0A2M4D9L9_ANODA</name>
<feature type="transmembrane region" description="Helical" evidence="1">
    <location>
        <begin position="15"/>
        <end position="32"/>
    </location>
</feature>
<keyword evidence="1" id="KW-0472">Membrane</keyword>
<organism evidence="2">
    <name type="scientific">Anopheles darlingi</name>
    <name type="common">Mosquito</name>
    <dbReference type="NCBI Taxonomy" id="43151"/>
    <lineage>
        <taxon>Eukaryota</taxon>
        <taxon>Metazoa</taxon>
        <taxon>Ecdysozoa</taxon>
        <taxon>Arthropoda</taxon>
        <taxon>Hexapoda</taxon>
        <taxon>Insecta</taxon>
        <taxon>Pterygota</taxon>
        <taxon>Neoptera</taxon>
        <taxon>Endopterygota</taxon>
        <taxon>Diptera</taxon>
        <taxon>Nematocera</taxon>
        <taxon>Culicoidea</taxon>
        <taxon>Culicidae</taxon>
        <taxon>Anophelinae</taxon>
        <taxon>Anopheles</taxon>
    </lineage>
</organism>
<keyword evidence="1" id="KW-1133">Transmembrane helix</keyword>
<reference evidence="2" key="1">
    <citation type="submission" date="2018-01" db="EMBL/GenBank/DDBJ databases">
        <title>An insight into the sialome of Amazonian anophelines.</title>
        <authorList>
            <person name="Ribeiro J.M."/>
            <person name="Scarpassa V."/>
            <person name="Calvo E."/>
        </authorList>
    </citation>
    <scope>NUCLEOTIDE SEQUENCE</scope>
</reference>
<protein>
    <submittedName>
        <fullName evidence="2">Putative secreted protein</fullName>
    </submittedName>
</protein>
<evidence type="ECO:0000313" key="2">
    <source>
        <dbReference type="EMBL" id="MBW74266.1"/>
    </source>
</evidence>
<evidence type="ECO:0000256" key="1">
    <source>
        <dbReference type="SAM" id="Phobius"/>
    </source>
</evidence>
<proteinExistence type="predicted"/>
<sequence>MCPPPPSTVESVERWVLAEMLLWFSLPFVATSKRTCTARPLRPPSHVPSICKFIHSKLMRRHRTGALGAKAAVAWW</sequence>
<dbReference type="EMBL" id="GGFL01010088">
    <property type="protein sequence ID" value="MBW74266.1"/>
    <property type="molecule type" value="Transcribed_RNA"/>
</dbReference>
<dbReference type="AlphaFoldDB" id="A0A2M4D9L9"/>